<evidence type="ECO:0000256" key="7">
    <source>
        <dbReference type="ARBA" id="ARBA00023010"/>
    </source>
</evidence>
<organism evidence="12">
    <name type="scientific">uncultured Gemmatimonadaceae bacterium</name>
    <dbReference type="NCBI Taxonomy" id="246130"/>
    <lineage>
        <taxon>Bacteria</taxon>
        <taxon>Pseudomonadati</taxon>
        <taxon>Gemmatimonadota</taxon>
        <taxon>Gemmatimonadia</taxon>
        <taxon>Gemmatimonadales</taxon>
        <taxon>Gemmatimonadaceae</taxon>
        <taxon>environmental samples</taxon>
    </lineage>
</organism>
<dbReference type="PRINTS" id="PR01755">
    <property type="entry name" value="SECFTRNLCASE"/>
</dbReference>
<name>A0A6J4LK24_9BACT</name>
<dbReference type="InterPro" id="IPR022645">
    <property type="entry name" value="SecD/SecF_bac"/>
</dbReference>
<dbReference type="AlphaFoldDB" id="A0A6J4LK24"/>
<keyword evidence="8 9" id="KW-0472">Membrane</keyword>
<evidence type="ECO:0000256" key="3">
    <source>
        <dbReference type="ARBA" id="ARBA00022475"/>
    </source>
</evidence>
<feature type="transmembrane region" description="Helical" evidence="9">
    <location>
        <begin position="248"/>
        <end position="266"/>
    </location>
</feature>
<keyword evidence="6 9" id="KW-1133">Transmembrane helix</keyword>
<dbReference type="GO" id="GO:0005886">
    <property type="term" value="C:plasma membrane"/>
    <property type="evidence" value="ECO:0007669"/>
    <property type="project" value="UniProtKB-SubCell"/>
</dbReference>
<keyword evidence="3 9" id="KW-1003">Cell membrane</keyword>
<evidence type="ECO:0000256" key="1">
    <source>
        <dbReference type="ARBA" id="ARBA00004651"/>
    </source>
</evidence>
<feature type="domain" description="Protein export membrane protein SecD/SecF C-terminal" evidence="11">
    <location>
        <begin position="124"/>
        <end position="300"/>
    </location>
</feature>
<comment type="caution">
    <text evidence="9">Lacks conserved residue(s) required for the propagation of feature annotation.</text>
</comment>
<evidence type="ECO:0000256" key="4">
    <source>
        <dbReference type="ARBA" id="ARBA00022692"/>
    </source>
</evidence>
<dbReference type="NCBIfam" id="TIGR00966">
    <property type="entry name" value="transloc_SecF"/>
    <property type="match status" value="1"/>
</dbReference>
<protein>
    <recommendedName>
        <fullName evidence="9">Protein-export membrane protein SecF</fullName>
    </recommendedName>
</protein>
<dbReference type="EMBL" id="CADCTU010000577">
    <property type="protein sequence ID" value="CAA9333831.1"/>
    <property type="molecule type" value="Genomic_DNA"/>
</dbReference>
<dbReference type="GO" id="GO:0015450">
    <property type="term" value="F:protein-transporting ATPase activity"/>
    <property type="evidence" value="ECO:0007669"/>
    <property type="project" value="InterPro"/>
</dbReference>
<evidence type="ECO:0000313" key="12">
    <source>
        <dbReference type="EMBL" id="CAA9333831.1"/>
    </source>
</evidence>
<keyword evidence="5 9" id="KW-0653">Protein transport</keyword>
<dbReference type="Pfam" id="PF07549">
    <property type="entry name" value="Sec_GG"/>
    <property type="match status" value="1"/>
</dbReference>
<dbReference type="PANTHER" id="PTHR30081:SF8">
    <property type="entry name" value="PROTEIN TRANSLOCASE SUBUNIT SECF"/>
    <property type="match status" value="1"/>
</dbReference>
<dbReference type="PANTHER" id="PTHR30081">
    <property type="entry name" value="PROTEIN-EXPORT MEMBRANE PROTEIN SEC"/>
    <property type="match status" value="1"/>
</dbReference>
<dbReference type="Pfam" id="PF02355">
    <property type="entry name" value="SecD_SecF_C"/>
    <property type="match status" value="1"/>
</dbReference>
<dbReference type="SUPFAM" id="SSF82866">
    <property type="entry name" value="Multidrug efflux transporter AcrB transmembrane domain"/>
    <property type="match status" value="1"/>
</dbReference>
<keyword evidence="2 9" id="KW-0813">Transport</keyword>
<evidence type="ECO:0000256" key="10">
    <source>
        <dbReference type="SAM" id="MobiDB-lite"/>
    </source>
</evidence>
<evidence type="ECO:0000256" key="9">
    <source>
        <dbReference type="HAMAP-Rule" id="MF_01464"/>
    </source>
</evidence>
<comment type="function">
    <text evidence="9">Part of the Sec protein translocase complex. Interacts with the SecYEG preprotein conducting channel. SecDF uses the proton motive force (PMF) to complete protein translocation after the ATP-dependent function of SecA.</text>
</comment>
<keyword evidence="4 9" id="KW-0812">Transmembrane</keyword>
<feature type="transmembrane region" description="Helical" evidence="9">
    <location>
        <begin position="144"/>
        <end position="162"/>
    </location>
</feature>
<evidence type="ECO:0000256" key="2">
    <source>
        <dbReference type="ARBA" id="ARBA00022448"/>
    </source>
</evidence>
<proteinExistence type="inferred from homology"/>
<dbReference type="Gene3D" id="1.20.1640.10">
    <property type="entry name" value="Multidrug efflux transporter AcrB transmembrane domain"/>
    <property type="match status" value="1"/>
</dbReference>
<dbReference type="InterPro" id="IPR055344">
    <property type="entry name" value="SecD_SecF_C_bact"/>
</dbReference>
<dbReference type="GO" id="GO:0043952">
    <property type="term" value="P:protein transport by the Sec complex"/>
    <property type="evidence" value="ECO:0007669"/>
    <property type="project" value="UniProtKB-UniRule"/>
</dbReference>
<comment type="similarity">
    <text evidence="9">Belongs to the SecD/SecF family. SecF subfamily.</text>
</comment>
<dbReference type="HAMAP" id="MF_01464_B">
    <property type="entry name" value="SecF_B"/>
    <property type="match status" value="1"/>
</dbReference>
<feature type="transmembrane region" description="Helical" evidence="9">
    <location>
        <begin position="272"/>
        <end position="298"/>
    </location>
</feature>
<dbReference type="GO" id="GO:0065002">
    <property type="term" value="P:intracellular protein transmembrane transport"/>
    <property type="evidence" value="ECO:0007669"/>
    <property type="project" value="UniProtKB-UniRule"/>
</dbReference>
<dbReference type="InterPro" id="IPR022813">
    <property type="entry name" value="SecD/SecF_arch_bac"/>
</dbReference>
<evidence type="ECO:0000256" key="6">
    <source>
        <dbReference type="ARBA" id="ARBA00022989"/>
    </source>
</evidence>
<feature type="region of interest" description="Disordered" evidence="10">
    <location>
        <begin position="305"/>
        <end position="337"/>
    </location>
</feature>
<dbReference type="NCBIfam" id="TIGR00916">
    <property type="entry name" value="2A0604s01"/>
    <property type="match status" value="1"/>
</dbReference>
<sequence length="337" mass="37122">MLRIFHNTSFDFIRWWRWAAGLTIAFILAGAATFAITGGLNRSIEFTGGTLLQLEFRDPPRAGDVRAALEAAGIAGAEIQQFGSPREYTIRVQDQARVAQQAAGAEGVARQMRTALERRFPAGSFTVVRTEAVGPRVGEELTRGAIIAILVSSLITLIYLGFRFEWRFGLAAVLASAHDVLVTLAFIKLMHLEVSLTIVAGILTLLGYSLNDTIIIFDRVREDLRKGRKESLYDTLNRAINETLPRSVLTHVTTFLATLALLIFAGEVIRPFAWVMTFGIVVATFSSIYVAGPLLLWIERKWPRQQSAAPRNAAPPQSRESRKRQGSAAANALPSTR</sequence>
<dbReference type="InterPro" id="IPR005665">
    <property type="entry name" value="SecF_bac"/>
</dbReference>
<dbReference type="InterPro" id="IPR048634">
    <property type="entry name" value="SecD_SecF_C"/>
</dbReference>
<dbReference type="InterPro" id="IPR022646">
    <property type="entry name" value="SecD/SecF_CS"/>
</dbReference>
<comment type="subcellular location">
    <subcellularLocation>
        <location evidence="1 9">Cell membrane</location>
        <topology evidence="1 9">Multi-pass membrane protein</topology>
    </subcellularLocation>
</comment>
<evidence type="ECO:0000256" key="8">
    <source>
        <dbReference type="ARBA" id="ARBA00023136"/>
    </source>
</evidence>
<feature type="transmembrane region" description="Helical" evidence="9">
    <location>
        <begin position="196"/>
        <end position="217"/>
    </location>
</feature>
<accession>A0A6J4LK24</accession>
<evidence type="ECO:0000256" key="5">
    <source>
        <dbReference type="ARBA" id="ARBA00022927"/>
    </source>
</evidence>
<keyword evidence="7 9" id="KW-0811">Translocation</keyword>
<evidence type="ECO:0000259" key="11">
    <source>
        <dbReference type="Pfam" id="PF02355"/>
    </source>
</evidence>
<gene>
    <name evidence="9" type="primary">secF</name>
    <name evidence="12" type="ORF">AVDCRST_MAG11-2597</name>
</gene>
<dbReference type="GO" id="GO:0006605">
    <property type="term" value="P:protein targeting"/>
    <property type="evidence" value="ECO:0007669"/>
    <property type="project" value="UniProtKB-UniRule"/>
</dbReference>
<reference evidence="12" key="1">
    <citation type="submission" date="2020-02" db="EMBL/GenBank/DDBJ databases">
        <authorList>
            <person name="Meier V. D."/>
        </authorList>
    </citation>
    <scope>NUCLEOTIDE SEQUENCE</scope>
    <source>
        <strain evidence="12">AVDCRST_MAG11</strain>
    </source>
</reference>
<comment type="subunit">
    <text evidence="9">Forms a complex with SecD. Part of the essential Sec protein translocation apparatus which comprises SecA, SecYEG and auxiliary proteins SecDF. Other proteins may also be involved.</text>
</comment>